<evidence type="ECO:0000313" key="8">
    <source>
        <dbReference type="EMBL" id="ADV64852.1"/>
    </source>
</evidence>
<dbReference type="PANTHER" id="PTHR30569">
    <property type="entry name" value="CYTOSINE TRANSPORTER CODB"/>
    <property type="match status" value="1"/>
</dbReference>
<organism evidence="8 9">
    <name type="scientific">Desulfurococcus mucosus (strain ATCC 35584 / DSM 2162 / JCM 9187 / O7/1)</name>
    <dbReference type="NCBI Taxonomy" id="765177"/>
    <lineage>
        <taxon>Archaea</taxon>
        <taxon>Thermoproteota</taxon>
        <taxon>Thermoprotei</taxon>
        <taxon>Desulfurococcales</taxon>
        <taxon>Desulfurococcaceae</taxon>
        <taxon>Desulfurococcus</taxon>
    </lineage>
</organism>
<sequence>MAGYELDLKPVPRGERSLGFPEVFSIWFGAGISIAEFWAGAMLVGVLGLNLPSAILATILGHLLGNTILAAVSLMGYYSGVPTMVLSRISLGSRGSIAASIANYLQLVGWTAVMLVVAARASETVLAEASGLKGWMVYSSSIMLIGLAVVAWALTGVKGWRRVELASAAALAVLSAWLTAVVASSRDLPRLLAEPLVIDERFWLGVDLAAAMPVSWAPVAADYSRFSRSGLAAFWGTYVGYFASSSLFYIIGALSNLLVNQPDPVGVIAVYGLGVPAMLLVVLSTTTTTFLDVYSAAISLKNTLPRIDIRKHIVVAGVLGIGVGLVFPVESYEWFLLLIGGVFTSLSGVMVADFLRNRLAYVEWRDPVVHVETRGLVAWVAGTVLYILLSASSILPEVEIPLFSDIGAITGSTLPSLAVSTLLALILG</sequence>
<reference evidence="9" key="1">
    <citation type="submission" date="2010-11" db="EMBL/GenBank/DDBJ databases">
        <title>The complete genome of Desulfurococcus mucosus DSM 2162.</title>
        <authorList>
            <consortium name="US DOE Joint Genome Institute (JGI-PGF)"/>
            <person name="Lucas S."/>
            <person name="Copeland A."/>
            <person name="Lapidus A."/>
            <person name="Bruce D."/>
            <person name="Goodwin L."/>
            <person name="Pitluck S."/>
            <person name="Kyrpides N."/>
            <person name="Mavromatis K."/>
            <person name="Pagani I."/>
            <person name="Ivanova N."/>
            <person name="Ovchinnikova G."/>
            <person name="Chertkov O."/>
            <person name="Held B."/>
            <person name="Brettin T."/>
            <person name="Detter J.C."/>
            <person name="Tapia R."/>
            <person name="Han C."/>
            <person name="Land M."/>
            <person name="Hauser L."/>
            <person name="Markowitz V."/>
            <person name="Cheng J.-F."/>
            <person name="Hugenholtz P."/>
            <person name="Woyke T."/>
            <person name="Wu D."/>
            <person name="Wirth R."/>
            <person name="Bilek Y."/>
            <person name="Hader T."/>
            <person name="Klenk H.-P."/>
            <person name="Eisen J.A."/>
        </authorList>
    </citation>
    <scope>NUCLEOTIDE SEQUENCE [LARGE SCALE GENOMIC DNA]</scope>
    <source>
        <strain evidence="9">ATCC 35584 / DSM 2162 / JCM 9187 / O7/1</strain>
    </source>
</reference>
<dbReference type="RefSeq" id="WP_013562074.1">
    <property type="nucleotide sequence ID" value="NC_014961.1"/>
</dbReference>
<dbReference type="STRING" id="765177.Desmu_0542"/>
<dbReference type="InterPro" id="IPR001248">
    <property type="entry name" value="Pur-cyt_permease"/>
</dbReference>
<dbReference type="PANTHER" id="PTHR30569:SF0">
    <property type="entry name" value="CYTOSINE PERMEASE"/>
    <property type="match status" value="1"/>
</dbReference>
<dbReference type="InterPro" id="IPR012732">
    <property type="entry name" value="Thia_CytX"/>
</dbReference>
<comment type="similarity">
    <text evidence="2">Belongs to the purine-cytosine permease (2.A.39) family.</text>
</comment>
<evidence type="ECO:0000256" key="6">
    <source>
        <dbReference type="ARBA" id="ARBA00023136"/>
    </source>
</evidence>
<dbReference type="GO" id="GO:0015209">
    <property type="term" value="F:cytosine transmembrane transporter activity"/>
    <property type="evidence" value="ECO:0007669"/>
    <property type="project" value="InterPro"/>
</dbReference>
<keyword evidence="4 7" id="KW-0812">Transmembrane</keyword>
<dbReference type="GeneID" id="10153235"/>
<dbReference type="Gene3D" id="1.10.4160.10">
    <property type="entry name" value="Hydantoin permease"/>
    <property type="match status" value="1"/>
</dbReference>
<dbReference type="AlphaFoldDB" id="E8R8M6"/>
<reference evidence="8 9" key="2">
    <citation type="journal article" date="2011" name="Stand. Genomic Sci.">
        <title>Complete genome sequence of Desulfurococcus mucosus type strain (O7/1).</title>
        <authorList>
            <person name="Wirth R."/>
            <person name="Chertkov O."/>
            <person name="Held B."/>
            <person name="Lapidus A."/>
            <person name="Nolan M."/>
            <person name="Lucas S."/>
            <person name="Hammon N."/>
            <person name="Deshpande S."/>
            <person name="Cheng J.F."/>
            <person name="Tapia R."/>
            <person name="Han C."/>
            <person name="Goodwin L."/>
            <person name="Pitluck S."/>
            <person name="Liolios K."/>
            <person name="Ioanna P."/>
            <person name="Ivanova N."/>
            <person name="Mavromatis K."/>
            <person name="Mikhailova N."/>
            <person name="Pati A."/>
            <person name="Chen A."/>
            <person name="Palaniappan K."/>
            <person name="Land M."/>
            <person name="Hauser L."/>
            <person name="Chang Y.J."/>
            <person name="Jeffries C.D."/>
            <person name="Bilek Y."/>
            <person name="Hader T."/>
            <person name="Rohde M."/>
            <person name="Spring S."/>
            <person name="Sikorski J."/>
            <person name="Goker M."/>
            <person name="Woyke T."/>
            <person name="Bristow J."/>
            <person name="Eisen J.A."/>
            <person name="Markowitz V."/>
            <person name="Hugenholtz P."/>
            <person name="Kyrpides N.C."/>
            <person name="Klenk H.P."/>
        </authorList>
    </citation>
    <scope>NUCLEOTIDE SEQUENCE [LARGE SCALE GENOMIC DNA]</scope>
    <source>
        <strain evidence="9">ATCC 35584 / DSM 2162 / JCM 9187 / O7/1</strain>
    </source>
</reference>
<feature type="transmembrane region" description="Helical" evidence="7">
    <location>
        <begin position="376"/>
        <end position="394"/>
    </location>
</feature>
<feature type="transmembrane region" description="Helical" evidence="7">
    <location>
        <begin position="55"/>
        <end position="80"/>
    </location>
</feature>
<feature type="transmembrane region" description="Helical" evidence="7">
    <location>
        <begin position="312"/>
        <end position="329"/>
    </location>
</feature>
<feature type="transmembrane region" description="Helical" evidence="7">
    <location>
        <begin position="406"/>
        <end position="427"/>
    </location>
</feature>
<feature type="transmembrane region" description="Helical" evidence="7">
    <location>
        <begin position="23"/>
        <end position="49"/>
    </location>
</feature>
<dbReference type="HOGENOM" id="CLU_048240_1_1_2"/>
<feature type="transmembrane region" description="Helical" evidence="7">
    <location>
        <begin position="265"/>
        <end position="291"/>
    </location>
</feature>
<feature type="transmembrane region" description="Helical" evidence="7">
    <location>
        <begin position="165"/>
        <end position="182"/>
    </location>
</feature>
<comment type="subcellular location">
    <subcellularLocation>
        <location evidence="1">Membrane</location>
        <topology evidence="1">Multi-pass membrane protein</topology>
    </subcellularLocation>
</comment>
<evidence type="ECO:0000256" key="2">
    <source>
        <dbReference type="ARBA" id="ARBA00008974"/>
    </source>
</evidence>
<protein>
    <submittedName>
        <fullName evidence="8">Hydroxymethylpyrimidine transporter CytX</fullName>
    </submittedName>
</protein>
<dbReference type="PIRSF" id="PIRSF002744">
    <property type="entry name" value="Pur-cyt_permease"/>
    <property type="match status" value="1"/>
</dbReference>
<keyword evidence="9" id="KW-1185">Reference proteome</keyword>
<feature type="transmembrane region" description="Helical" evidence="7">
    <location>
        <begin position="335"/>
        <end position="355"/>
    </location>
</feature>
<dbReference type="NCBIfam" id="TIGR02358">
    <property type="entry name" value="thia_cytX"/>
    <property type="match status" value="1"/>
</dbReference>
<gene>
    <name evidence="8" type="ordered locus">Desmu_0542</name>
</gene>
<evidence type="ECO:0000256" key="5">
    <source>
        <dbReference type="ARBA" id="ARBA00022989"/>
    </source>
</evidence>
<feature type="transmembrane region" description="Helical" evidence="7">
    <location>
        <begin position="134"/>
        <end position="153"/>
    </location>
</feature>
<proteinExistence type="inferred from homology"/>
<dbReference type="InterPro" id="IPR026030">
    <property type="entry name" value="Pur-cyt_permease_Fcy2/21/22"/>
</dbReference>
<keyword evidence="3" id="KW-0813">Transport</keyword>
<dbReference type="EMBL" id="CP002363">
    <property type="protein sequence ID" value="ADV64852.1"/>
    <property type="molecule type" value="Genomic_DNA"/>
</dbReference>
<dbReference type="Proteomes" id="UP000001068">
    <property type="component" value="Chromosome"/>
</dbReference>
<feature type="transmembrane region" description="Helical" evidence="7">
    <location>
        <begin position="101"/>
        <end position="122"/>
    </location>
</feature>
<evidence type="ECO:0000256" key="7">
    <source>
        <dbReference type="SAM" id="Phobius"/>
    </source>
</evidence>
<keyword evidence="6 7" id="KW-0472">Membrane</keyword>
<evidence type="ECO:0000256" key="3">
    <source>
        <dbReference type="ARBA" id="ARBA00022448"/>
    </source>
</evidence>
<dbReference type="GO" id="GO:0005886">
    <property type="term" value="C:plasma membrane"/>
    <property type="evidence" value="ECO:0007669"/>
    <property type="project" value="TreeGrafter"/>
</dbReference>
<evidence type="ECO:0000256" key="4">
    <source>
        <dbReference type="ARBA" id="ARBA00022692"/>
    </source>
</evidence>
<dbReference type="Pfam" id="PF02133">
    <property type="entry name" value="Transp_cyt_pur"/>
    <property type="match status" value="1"/>
</dbReference>
<feature type="transmembrane region" description="Helical" evidence="7">
    <location>
        <begin position="202"/>
        <end position="221"/>
    </location>
</feature>
<feature type="transmembrane region" description="Helical" evidence="7">
    <location>
        <begin position="233"/>
        <end position="259"/>
    </location>
</feature>
<name>E8R8M6_DESM0</name>
<dbReference type="eggNOG" id="arCOG03447">
    <property type="taxonomic scope" value="Archaea"/>
</dbReference>
<accession>E8R8M6</accession>
<dbReference type="InterPro" id="IPR030191">
    <property type="entry name" value="CodB"/>
</dbReference>
<dbReference type="KEGG" id="dmu:Desmu_0542"/>
<evidence type="ECO:0000256" key="1">
    <source>
        <dbReference type="ARBA" id="ARBA00004141"/>
    </source>
</evidence>
<keyword evidence="5 7" id="KW-1133">Transmembrane helix</keyword>
<evidence type="ECO:0000313" key="9">
    <source>
        <dbReference type="Proteomes" id="UP000001068"/>
    </source>
</evidence>